<feature type="region of interest" description="Disordered" evidence="1">
    <location>
        <begin position="45"/>
        <end position="73"/>
    </location>
</feature>
<dbReference type="EMBL" id="JAGXOE010000236">
    <property type="protein sequence ID" value="MBS4104528.1"/>
    <property type="molecule type" value="Genomic_DNA"/>
</dbReference>
<name>A0ABS5NM68_TSUPA</name>
<feature type="compositionally biased region" description="Basic and acidic residues" evidence="1">
    <location>
        <begin position="45"/>
        <end position="67"/>
    </location>
</feature>
<comment type="caution">
    <text evidence="2">The sequence shown here is derived from an EMBL/GenBank/DDBJ whole genome shotgun (WGS) entry which is preliminary data.</text>
</comment>
<dbReference type="Gene3D" id="2.60.120.620">
    <property type="entry name" value="q2cbj1_9rhob like domain"/>
    <property type="match status" value="1"/>
</dbReference>
<gene>
    <name evidence="2" type="ORF">KFZ73_25270</name>
</gene>
<accession>A0ABS5NM68</accession>
<keyword evidence="2" id="KW-0560">Oxidoreductase</keyword>
<dbReference type="SUPFAM" id="SSF51197">
    <property type="entry name" value="Clavaminate synthase-like"/>
    <property type="match status" value="1"/>
</dbReference>
<proteinExistence type="predicted"/>
<protein>
    <submittedName>
        <fullName evidence="2">Phytanoyl-CoA dioxygenase</fullName>
    </submittedName>
</protein>
<sequence>MLTDEQVEDFVRDGYVAVRGAFSAATAAAARDVLWAEMAASGIDRDDPSTWDRPVIRLGEHGEEPFREAASSP</sequence>
<evidence type="ECO:0000256" key="1">
    <source>
        <dbReference type="SAM" id="MobiDB-lite"/>
    </source>
</evidence>
<keyword evidence="2" id="KW-0223">Dioxygenase</keyword>
<evidence type="ECO:0000313" key="3">
    <source>
        <dbReference type="Proteomes" id="UP000676853"/>
    </source>
</evidence>
<organism evidence="2 3">
    <name type="scientific">Tsukamurella paurometabola</name>
    <name type="common">Corynebacterium paurometabolum</name>
    <dbReference type="NCBI Taxonomy" id="2061"/>
    <lineage>
        <taxon>Bacteria</taxon>
        <taxon>Bacillati</taxon>
        <taxon>Actinomycetota</taxon>
        <taxon>Actinomycetes</taxon>
        <taxon>Mycobacteriales</taxon>
        <taxon>Tsukamurellaceae</taxon>
        <taxon>Tsukamurella</taxon>
    </lineage>
</organism>
<reference evidence="2 3" key="1">
    <citation type="submission" date="2021-04" db="EMBL/GenBank/DDBJ databases">
        <title>Whole genome sequence analysis of a thiophenic sulfur metabolizing bacteria.</title>
        <authorList>
            <person name="Akhtar N."/>
            <person name="Akram J."/>
            <person name="Aslam A."/>
        </authorList>
    </citation>
    <scope>NUCLEOTIDE SEQUENCE [LARGE SCALE GENOMIC DNA]</scope>
    <source>
        <strain evidence="2 3">3OW</strain>
    </source>
</reference>
<dbReference type="GO" id="GO:0051213">
    <property type="term" value="F:dioxygenase activity"/>
    <property type="evidence" value="ECO:0007669"/>
    <property type="project" value="UniProtKB-KW"/>
</dbReference>
<keyword evidence="3" id="KW-1185">Reference proteome</keyword>
<feature type="non-terminal residue" evidence="2">
    <location>
        <position position="73"/>
    </location>
</feature>
<evidence type="ECO:0000313" key="2">
    <source>
        <dbReference type="EMBL" id="MBS4104528.1"/>
    </source>
</evidence>
<dbReference type="Proteomes" id="UP000676853">
    <property type="component" value="Unassembled WGS sequence"/>
</dbReference>